<evidence type="ECO:0000313" key="3">
    <source>
        <dbReference type="Proteomes" id="UP000076925"/>
    </source>
</evidence>
<dbReference type="Proteomes" id="UP000076925">
    <property type="component" value="Unassembled WGS sequence"/>
</dbReference>
<accession>A0A139X6V9</accession>
<dbReference type="InterPro" id="IPR006843">
    <property type="entry name" value="PAP/fibrillin_dom"/>
</dbReference>
<reference evidence="2 3" key="1">
    <citation type="journal article" date="2013" name="Genome Biol. Evol.">
        <title>Genomes of Stigonematalean cyanobacteria (subsection V) and the evolution of oxygenic photosynthesis from prokaryotes to plastids.</title>
        <authorList>
            <person name="Dagan T."/>
            <person name="Roettger M."/>
            <person name="Stucken K."/>
            <person name="Landan G."/>
            <person name="Koch R."/>
            <person name="Major P."/>
            <person name="Gould S.B."/>
            <person name="Goremykin V.V."/>
            <person name="Rippka R."/>
            <person name="Tandeau de Marsac N."/>
            <person name="Gugger M."/>
            <person name="Lockhart P.J."/>
            <person name="Allen J.F."/>
            <person name="Brune I."/>
            <person name="Maus I."/>
            <person name="Puhler A."/>
            <person name="Martin W.F."/>
        </authorList>
    </citation>
    <scope>NUCLEOTIDE SEQUENCE [LARGE SCALE GENOMIC DNA]</scope>
    <source>
        <strain evidence="2 3">PCC 7110</strain>
    </source>
</reference>
<protein>
    <submittedName>
        <fullName evidence="2">Fimbrial protein</fullName>
    </submittedName>
</protein>
<proteinExistence type="predicted"/>
<dbReference type="EMBL" id="ANNX02000030">
    <property type="protein sequence ID" value="KYC40362.1"/>
    <property type="molecule type" value="Genomic_DNA"/>
</dbReference>
<dbReference type="PANTHER" id="PTHR31906">
    <property type="entry name" value="PLASTID-LIPID-ASSOCIATED PROTEIN 4, CHLOROPLASTIC-RELATED"/>
    <property type="match status" value="1"/>
</dbReference>
<evidence type="ECO:0000313" key="2">
    <source>
        <dbReference type="EMBL" id="KYC40362.1"/>
    </source>
</evidence>
<keyword evidence="3" id="KW-1185">Reference proteome</keyword>
<dbReference type="AlphaFoldDB" id="A0A139X6V9"/>
<gene>
    <name evidence="2" type="ORF">WA1_27285</name>
</gene>
<comment type="caution">
    <text evidence="2">The sequence shown here is derived from an EMBL/GenBank/DDBJ whole genome shotgun (WGS) entry which is preliminary data.</text>
</comment>
<dbReference type="RefSeq" id="WP_017745558.1">
    <property type="nucleotide sequence ID" value="NZ_KQ976354.1"/>
</dbReference>
<organism evidence="2 3">
    <name type="scientific">Scytonema hofmannii PCC 7110</name>
    <dbReference type="NCBI Taxonomy" id="128403"/>
    <lineage>
        <taxon>Bacteria</taxon>
        <taxon>Bacillati</taxon>
        <taxon>Cyanobacteriota</taxon>
        <taxon>Cyanophyceae</taxon>
        <taxon>Nostocales</taxon>
        <taxon>Scytonemataceae</taxon>
        <taxon>Scytonema</taxon>
    </lineage>
</organism>
<dbReference type="Pfam" id="PF04755">
    <property type="entry name" value="PAP_fibrillin"/>
    <property type="match status" value="1"/>
</dbReference>
<dbReference type="InterPro" id="IPR039633">
    <property type="entry name" value="PAP"/>
</dbReference>
<dbReference type="OrthoDB" id="454050at2"/>
<feature type="domain" description="Plastid lipid-associated protein/fibrillin conserved" evidence="1">
    <location>
        <begin position="36"/>
        <end position="256"/>
    </location>
</feature>
<sequence length="261" mass="29116">MRPIAWARGLPQRRIFFPPPAKTALREALAASGGNTKNQAVIAAIENLQSLNPTTAPAHSGKFMDSEWLLISAPNFPQGEQLADGRFAYTLGRLAFNMFQPTELKVVVDRVLQPVFLLENGEQRTHDIVVEFTTIDASVPQLSGLVRNQGICQPISATVLQVQFTGGILAPQAPTKLNEWKAIFGEQRQSRKRTWKESLTSGFLKLMFGLVSSESMNPETGEVSFRMKRSPKGRLEILYLDEELRITRGERGTVLVCQRQH</sequence>
<name>A0A139X6V9_9CYAN</name>
<evidence type="ECO:0000259" key="1">
    <source>
        <dbReference type="Pfam" id="PF04755"/>
    </source>
</evidence>